<evidence type="ECO:0000256" key="7">
    <source>
        <dbReference type="ARBA" id="ARBA00023316"/>
    </source>
</evidence>
<evidence type="ECO:0000313" key="13">
    <source>
        <dbReference type="EMBL" id="GAA0460586.1"/>
    </source>
</evidence>
<keyword evidence="5 8" id="KW-0573">Peptidoglycan synthesis</keyword>
<evidence type="ECO:0000313" key="14">
    <source>
        <dbReference type="Proteomes" id="UP001500740"/>
    </source>
</evidence>
<evidence type="ECO:0000256" key="4">
    <source>
        <dbReference type="ARBA" id="ARBA00022960"/>
    </source>
</evidence>
<sequence>MNVDFLKGSGEMKLLDLVNKLQFIEGNDRNSLLNIDITSIEMDSRQVEQGSLFVCVKGLTLDGHHFVGEAIGNGASAIIAEQPVEADVPVLLVPNSLKALATLADTFYGNPSHSLNVVGVTGTNGKTTLTYLLDAIFRKAEHKTALIGTIDMKIGDESFPVQNTTPNAIFLHKNLKLMKEKGVKTVIMEVSSHALKQGRVYGVDFDHAVFTNLSQDHLDYHPNMEDYAYAKSLLFAQLGNTYTNQKKSAIINIDDEYHDVMLNATAQPVVTYSLEKPAVIQAHDYELSPSGLKFDVYTPEGSVNITTKLSGKFNIYNILAAMGVAYRYEIPLTTIQDAIKELQGVPGRFELVDANQPFSIIVDYAHTPDSLENVLQTIDELKEHRVITVVGCGGDRDRSKRPKMASAAMKYSDHVIFTSDNPRTEDPHVILADMTSHLTDDDGLFTVIESRREAIERAIHVANEGDIILIAGKGHETYQEVNGKRHHFDDREVAKEMILSP</sequence>
<feature type="binding site" evidence="8">
    <location>
        <position position="191"/>
    </location>
    <ligand>
        <name>UDP-N-acetyl-alpha-D-muramoyl-L-alanyl-D-glutamate</name>
        <dbReference type="ChEBI" id="CHEBI:83900"/>
    </ligand>
</feature>
<dbReference type="NCBIfam" id="NF001124">
    <property type="entry name" value="PRK00139.1-2"/>
    <property type="match status" value="1"/>
</dbReference>
<comment type="catalytic activity">
    <reaction evidence="8">
        <text>UDP-N-acetyl-alpha-D-muramoyl-L-alanyl-D-glutamate + meso-2,6-diaminopimelate + ATP = UDP-N-acetyl-alpha-D-muramoyl-L-alanyl-gamma-D-glutamyl-meso-2,6-diaminopimelate + ADP + phosphate + H(+)</text>
        <dbReference type="Rhea" id="RHEA:23676"/>
        <dbReference type="ChEBI" id="CHEBI:15378"/>
        <dbReference type="ChEBI" id="CHEBI:30616"/>
        <dbReference type="ChEBI" id="CHEBI:43474"/>
        <dbReference type="ChEBI" id="CHEBI:57791"/>
        <dbReference type="ChEBI" id="CHEBI:83900"/>
        <dbReference type="ChEBI" id="CHEBI:83905"/>
        <dbReference type="ChEBI" id="CHEBI:456216"/>
        <dbReference type="EC" id="6.3.2.13"/>
    </reaction>
</comment>
<dbReference type="SUPFAM" id="SSF53623">
    <property type="entry name" value="MurD-like peptide ligases, catalytic domain"/>
    <property type="match status" value="1"/>
</dbReference>
<dbReference type="Proteomes" id="UP001500740">
    <property type="component" value="Unassembled WGS sequence"/>
</dbReference>
<comment type="similarity">
    <text evidence="2 8">Belongs to the MurCDEF family. MurE subfamily.</text>
</comment>
<dbReference type="Gene3D" id="3.40.1390.10">
    <property type="entry name" value="MurE/MurF, N-terminal domain"/>
    <property type="match status" value="1"/>
</dbReference>
<dbReference type="InterPro" id="IPR036615">
    <property type="entry name" value="Mur_ligase_C_dom_sf"/>
</dbReference>
<dbReference type="InterPro" id="IPR035911">
    <property type="entry name" value="MurE/MurF_N"/>
</dbReference>
<dbReference type="Gene3D" id="3.40.1190.10">
    <property type="entry name" value="Mur-like, catalytic domain"/>
    <property type="match status" value="1"/>
</dbReference>
<comment type="subcellular location">
    <subcellularLocation>
        <location evidence="8 9">Cytoplasm</location>
    </subcellularLocation>
</comment>
<keyword evidence="8" id="KW-0460">Magnesium</keyword>
<dbReference type="InterPro" id="IPR005761">
    <property type="entry name" value="UDP-N-AcMur-Glu-dNH2Pim_ligase"/>
</dbReference>
<dbReference type="Gene3D" id="3.90.190.20">
    <property type="entry name" value="Mur ligase, C-terminal domain"/>
    <property type="match status" value="1"/>
</dbReference>
<dbReference type="InterPro" id="IPR036565">
    <property type="entry name" value="Mur-like_cat_sf"/>
</dbReference>
<feature type="domain" description="Mur ligase N-terminal catalytic" evidence="10">
    <location>
        <begin position="37"/>
        <end position="108"/>
    </location>
</feature>
<evidence type="ECO:0000256" key="5">
    <source>
        <dbReference type="ARBA" id="ARBA00022984"/>
    </source>
</evidence>
<feature type="binding site" evidence="8">
    <location>
        <position position="396"/>
    </location>
    <ligand>
        <name>meso-2,6-diaminopimelate</name>
        <dbReference type="ChEBI" id="CHEBI:57791"/>
    </ligand>
</feature>
<keyword evidence="4 8" id="KW-0133">Cell shape</keyword>
<evidence type="ECO:0000256" key="8">
    <source>
        <dbReference type="HAMAP-Rule" id="MF_00208"/>
    </source>
</evidence>
<feature type="binding site" evidence="8">
    <location>
        <position position="476"/>
    </location>
    <ligand>
        <name>meso-2,6-diaminopimelate</name>
        <dbReference type="ChEBI" id="CHEBI:57791"/>
    </ligand>
</feature>
<feature type="binding site" evidence="8">
    <location>
        <begin position="420"/>
        <end position="423"/>
    </location>
    <ligand>
        <name>meso-2,6-diaminopimelate</name>
        <dbReference type="ChEBI" id="CHEBI:57791"/>
    </ligand>
</feature>
<reference evidence="14" key="1">
    <citation type="journal article" date="2019" name="Int. J. Syst. Evol. Microbiol.">
        <title>The Global Catalogue of Microorganisms (GCM) 10K type strain sequencing project: providing services to taxonomists for standard genome sequencing and annotation.</title>
        <authorList>
            <consortium name="The Broad Institute Genomics Platform"/>
            <consortium name="The Broad Institute Genome Sequencing Center for Infectious Disease"/>
            <person name="Wu L."/>
            <person name="Ma J."/>
        </authorList>
    </citation>
    <scope>NUCLEOTIDE SEQUENCE [LARGE SCALE GENOMIC DNA]</scope>
    <source>
        <strain evidence="14">JCM 14193</strain>
    </source>
</reference>
<comment type="function">
    <text evidence="8">Catalyzes the addition of meso-diaminopimelic acid to the nucleotide precursor UDP-N-acetylmuramoyl-L-alanyl-D-glutamate (UMAG) in the biosynthesis of bacterial cell-wall peptidoglycan.</text>
</comment>
<dbReference type="PANTHER" id="PTHR23135:SF4">
    <property type="entry name" value="UDP-N-ACETYLMURAMOYL-L-ALANYL-D-GLUTAMATE--2,6-DIAMINOPIMELATE LIGASE MURE HOMOLOG, CHLOROPLASTIC"/>
    <property type="match status" value="1"/>
</dbReference>
<proteinExistence type="inferred from homology"/>
<evidence type="ECO:0000256" key="3">
    <source>
        <dbReference type="ARBA" id="ARBA00022618"/>
    </source>
</evidence>
<protein>
    <recommendedName>
        <fullName evidence="8">UDP-N-acetylmuramoyl-L-alanyl-D-glutamate--2,6-diaminopimelate ligase</fullName>
        <ecNumber evidence="8">6.3.2.13</ecNumber>
    </recommendedName>
    <alternativeName>
        <fullName evidence="8">Meso-A2pm-adding enzyme</fullName>
    </alternativeName>
    <alternativeName>
        <fullName evidence="8">Meso-diaminopimelate-adding enzyme</fullName>
    </alternativeName>
    <alternativeName>
        <fullName evidence="8">UDP-MurNAc-L-Ala-D-Glu:meso-diaminopimelate ligase</fullName>
    </alternativeName>
    <alternativeName>
        <fullName evidence="8">UDP-MurNAc-tripeptide synthetase</fullName>
    </alternativeName>
    <alternativeName>
        <fullName evidence="8">UDP-N-acetylmuramyl-tripeptide synthetase</fullName>
    </alternativeName>
</protein>
<dbReference type="GO" id="GO:0016874">
    <property type="term" value="F:ligase activity"/>
    <property type="evidence" value="ECO:0007669"/>
    <property type="project" value="UniProtKB-KW"/>
</dbReference>
<evidence type="ECO:0000256" key="9">
    <source>
        <dbReference type="RuleBase" id="RU004135"/>
    </source>
</evidence>
<dbReference type="EC" id="6.3.2.13" evidence="8"/>
<keyword evidence="8 13" id="KW-0436">Ligase</keyword>
<dbReference type="EMBL" id="BAAACZ010000011">
    <property type="protein sequence ID" value="GAA0460586.1"/>
    <property type="molecule type" value="Genomic_DNA"/>
</dbReference>
<comment type="pathway">
    <text evidence="1 8 9">Cell wall biogenesis; peptidoglycan biosynthesis.</text>
</comment>
<organism evidence="13 14">
    <name type="scientific">Alkalibacillus silvisoli</name>
    <dbReference type="NCBI Taxonomy" id="392823"/>
    <lineage>
        <taxon>Bacteria</taxon>
        <taxon>Bacillati</taxon>
        <taxon>Bacillota</taxon>
        <taxon>Bacilli</taxon>
        <taxon>Bacillales</taxon>
        <taxon>Bacillaceae</taxon>
        <taxon>Alkalibacillus</taxon>
    </lineage>
</organism>
<comment type="cofactor">
    <cofactor evidence="8">
        <name>Mg(2+)</name>
        <dbReference type="ChEBI" id="CHEBI:18420"/>
    </cofactor>
</comment>
<feature type="binding site" evidence="8">
    <location>
        <begin position="122"/>
        <end position="128"/>
    </location>
    <ligand>
        <name>ATP</name>
        <dbReference type="ChEBI" id="CHEBI:30616"/>
    </ligand>
</feature>
<feature type="binding site" evidence="8">
    <location>
        <position position="163"/>
    </location>
    <ligand>
        <name>UDP-N-acetyl-alpha-D-muramoyl-L-alanyl-D-glutamate</name>
        <dbReference type="ChEBI" id="CHEBI:83900"/>
    </ligand>
</feature>
<evidence type="ECO:0000256" key="2">
    <source>
        <dbReference type="ARBA" id="ARBA00005898"/>
    </source>
</evidence>
<dbReference type="InterPro" id="IPR000713">
    <property type="entry name" value="Mur_ligase_N"/>
</dbReference>
<evidence type="ECO:0000256" key="6">
    <source>
        <dbReference type="ARBA" id="ARBA00023306"/>
    </source>
</evidence>
<keyword evidence="8" id="KW-0963">Cytoplasm</keyword>
<dbReference type="InterPro" id="IPR013221">
    <property type="entry name" value="Mur_ligase_cen"/>
</dbReference>
<feature type="binding site" evidence="8">
    <location>
        <begin position="164"/>
        <end position="165"/>
    </location>
    <ligand>
        <name>UDP-N-acetyl-alpha-D-muramoyl-L-alanyl-D-glutamate</name>
        <dbReference type="ChEBI" id="CHEBI:83900"/>
    </ligand>
</feature>
<dbReference type="PANTHER" id="PTHR23135">
    <property type="entry name" value="MUR LIGASE FAMILY MEMBER"/>
    <property type="match status" value="1"/>
</dbReference>
<dbReference type="HAMAP" id="MF_00208">
    <property type="entry name" value="MurE"/>
    <property type="match status" value="1"/>
</dbReference>
<evidence type="ECO:0000259" key="12">
    <source>
        <dbReference type="Pfam" id="PF08245"/>
    </source>
</evidence>
<evidence type="ECO:0000259" key="10">
    <source>
        <dbReference type="Pfam" id="PF01225"/>
    </source>
</evidence>
<keyword evidence="8" id="KW-0067">ATP-binding</keyword>
<keyword evidence="8" id="KW-0547">Nucleotide-binding</keyword>
<feature type="modified residue" description="N6-carboxylysine" evidence="8">
    <location>
        <position position="231"/>
    </location>
</feature>
<comment type="caution">
    <text evidence="8">Lacks conserved residue(s) required for the propagation of feature annotation.</text>
</comment>
<gene>
    <name evidence="8 13" type="primary">murE</name>
    <name evidence="13" type="ORF">GCM10008935_14930</name>
</gene>
<comment type="caution">
    <text evidence="13">The sequence shown here is derived from an EMBL/GenBank/DDBJ whole genome shotgun (WGS) entry which is preliminary data.</text>
</comment>
<dbReference type="Pfam" id="PF01225">
    <property type="entry name" value="Mur_ligase"/>
    <property type="match status" value="1"/>
</dbReference>
<evidence type="ECO:0000256" key="1">
    <source>
        <dbReference type="ARBA" id="ARBA00004752"/>
    </source>
</evidence>
<dbReference type="NCBIfam" id="NF001126">
    <property type="entry name" value="PRK00139.1-4"/>
    <property type="match status" value="1"/>
</dbReference>
<dbReference type="SUPFAM" id="SSF53244">
    <property type="entry name" value="MurD-like peptide ligases, peptide-binding domain"/>
    <property type="match status" value="1"/>
</dbReference>
<keyword evidence="6 8" id="KW-0131">Cell cycle</keyword>
<dbReference type="InterPro" id="IPR004101">
    <property type="entry name" value="Mur_ligase_C"/>
</dbReference>
<evidence type="ECO:0000259" key="11">
    <source>
        <dbReference type="Pfam" id="PF02875"/>
    </source>
</evidence>
<feature type="binding site" evidence="8">
    <location>
        <position position="472"/>
    </location>
    <ligand>
        <name>meso-2,6-diaminopimelate</name>
        <dbReference type="ChEBI" id="CHEBI:57791"/>
    </ligand>
</feature>
<keyword evidence="3 8" id="KW-0132">Cell division</keyword>
<keyword evidence="7 8" id="KW-0961">Cell wall biogenesis/degradation</keyword>
<feature type="short sequence motif" description="Meso-diaminopimelate recognition motif" evidence="8">
    <location>
        <begin position="420"/>
        <end position="423"/>
    </location>
</feature>
<feature type="binding site" evidence="8">
    <location>
        <position position="44"/>
    </location>
    <ligand>
        <name>UDP-N-acetyl-alpha-D-muramoyl-L-alanyl-D-glutamate</name>
        <dbReference type="ChEBI" id="CHEBI:83900"/>
    </ligand>
</feature>
<dbReference type="Pfam" id="PF08245">
    <property type="entry name" value="Mur_ligase_M"/>
    <property type="match status" value="1"/>
</dbReference>
<feature type="binding site" evidence="8">
    <location>
        <position position="197"/>
    </location>
    <ligand>
        <name>UDP-N-acetyl-alpha-D-muramoyl-L-alanyl-D-glutamate</name>
        <dbReference type="ChEBI" id="CHEBI:83900"/>
    </ligand>
</feature>
<keyword evidence="14" id="KW-1185">Reference proteome</keyword>
<dbReference type="Pfam" id="PF02875">
    <property type="entry name" value="Mur_ligase_C"/>
    <property type="match status" value="1"/>
</dbReference>
<accession>A0ABP3JS07</accession>
<feature type="domain" description="Mur ligase central" evidence="12">
    <location>
        <begin position="120"/>
        <end position="325"/>
    </location>
</feature>
<feature type="binding site" evidence="8">
    <location>
        <position position="199"/>
    </location>
    <ligand>
        <name>UDP-N-acetyl-alpha-D-muramoyl-L-alanyl-D-glutamate</name>
        <dbReference type="ChEBI" id="CHEBI:83900"/>
    </ligand>
</feature>
<feature type="domain" description="Mur ligase C-terminal" evidence="11">
    <location>
        <begin position="347"/>
        <end position="474"/>
    </location>
</feature>
<name>A0ABP3JS07_9BACI</name>
<dbReference type="SUPFAM" id="SSF63418">
    <property type="entry name" value="MurE/MurF N-terminal domain"/>
    <property type="match status" value="1"/>
</dbReference>
<comment type="PTM">
    <text evidence="8">Carboxylation is probably crucial for Mg(2+) binding and, consequently, for the gamma-phosphate positioning of ATP.</text>
</comment>
<dbReference type="NCBIfam" id="TIGR01085">
    <property type="entry name" value="murE"/>
    <property type="match status" value="1"/>
</dbReference>